<sequence>MHVFEFASFAFVRKGNVSRRELNGVQKFIVINRSAQKRKKMTPWLGPLCVFSLLVIGSSAAPPNQKVTNEDIRDAILSVVHMLRAVEDKLERHEFRDRMSDDTLRKSILLLDKRVKQLDPVKGVVSRLDERLANVETILMQRDEREKAQLQKTFAAVEDIQKNLPTVMEKLKSDIIEKLPVVPDFTLPDITVLPDKNDLKAAQKAIVDKVEGVVEAHQKLGKEFEKIKKDSEGFMNESRKSAENFDRVKKQLGSSEMLLQKYEHTLSELNDKIPTDIVQLEDQKDWQANFMQAFNNQSDNVKLILSDVKMLVGQVELLPQKGDLEDVKNSTQSGLDELKYQASSVADKSESTLDAKLKELKTGIDKDNEIVIKNINDLSEMTGSLMGTISASYDQLKNEIAALSKVEQVMVQTADGVLDTKRRVDYGVQQILLEVTNLIKESGDKINATIIDRFDTFEQTVLDEENGALANLTYKIGQDIDQVWRQIGIMHQQMSSSSDTLNKLQNQTDIYVTGSLDAMDSMKSKVGQITNRMNEVDDNLNHLMGRLSLVSQEFNRIKDGLSGAMDQIRKSFAAVQDEIKDIGPGPHQIADSVEAN</sequence>
<evidence type="ECO:0000313" key="1">
    <source>
        <dbReference type="Proteomes" id="UP000695000"/>
    </source>
</evidence>
<accession>A0ABM1NDZ3</accession>
<reference evidence="2" key="1">
    <citation type="submission" date="2025-08" db="UniProtKB">
        <authorList>
            <consortium name="RefSeq"/>
        </authorList>
    </citation>
    <scope>IDENTIFICATION</scope>
    <source>
        <tissue evidence="2">Whole Larva</tissue>
    </source>
</reference>
<dbReference type="PANTHER" id="PTHR39960:SF1">
    <property type="entry name" value="LD34147P"/>
    <property type="match status" value="1"/>
</dbReference>
<organism evidence="1 2">
    <name type="scientific">Nicrophorus vespilloides</name>
    <name type="common">Boreal carrion beetle</name>
    <dbReference type="NCBI Taxonomy" id="110193"/>
    <lineage>
        <taxon>Eukaryota</taxon>
        <taxon>Metazoa</taxon>
        <taxon>Ecdysozoa</taxon>
        <taxon>Arthropoda</taxon>
        <taxon>Hexapoda</taxon>
        <taxon>Insecta</taxon>
        <taxon>Pterygota</taxon>
        <taxon>Neoptera</taxon>
        <taxon>Endopterygota</taxon>
        <taxon>Coleoptera</taxon>
        <taxon>Polyphaga</taxon>
        <taxon>Staphyliniformia</taxon>
        <taxon>Silphidae</taxon>
        <taxon>Nicrophorinae</taxon>
        <taxon>Nicrophorus</taxon>
    </lineage>
</organism>
<dbReference type="Proteomes" id="UP000695000">
    <property type="component" value="Unplaced"/>
</dbReference>
<dbReference type="GeneID" id="108568454"/>
<keyword evidence="1" id="KW-1185">Reference proteome</keyword>
<dbReference type="RefSeq" id="XP_017785043.1">
    <property type="nucleotide sequence ID" value="XM_017929554.1"/>
</dbReference>
<evidence type="ECO:0000313" key="2">
    <source>
        <dbReference type="RefSeq" id="XP_017785043.1"/>
    </source>
</evidence>
<dbReference type="Gene3D" id="1.10.287.500">
    <property type="entry name" value="Helix hairpin bin"/>
    <property type="match status" value="1"/>
</dbReference>
<dbReference type="PANTHER" id="PTHR39960">
    <property type="entry name" value="LD34147P"/>
    <property type="match status" value="1"/>
</dbReference>
<protein>
    <submittedName>
        <fullName evidence="2">Major antigen isoform X1</fullName>
    </submittedName>
</protein>
<name>A0ABM1NDZ3_NICVS</name>
<gene>
    <name evidence="2" type="primary">LOC108568454</name>
</gene>
<proteinExistence type="predicted"/>